<protein>
    <submittedName>
        <fullName evidence="2">Uncharacterized protein</fullName>
    </submittedName>
</protein>
<accession>A0AAD3RP98</accession>
<gene>
    <name evidence="2" type="ORF">SUGI_1222060</name>
</gene>
<sequence length="91" mass="10359">MAQAHTHKHPRKRTVRVTGQIQEFRRLPPGTIGNKTDYKSSSLLLGEHEMRTGNRSALTMAQGQRSDCYDLPQQSSCHSSQRGDRRQRARA</sequence>
<feature type="compositionally biased region" description="Basic and acidic residues" evidence="1">
    <location>
        <begin position="81"/>
        <end position="91"/>
    </location>
</feature>
<name>A0AAD3RP98_CRYJA</name>
<dbReference type="AlphaFoldDB" id="A0AAD3RP98"/>
<evidence type="ECO:0000313" key="3">
    <source>
        <dbReference type="Proteomes" id="UP001234787"/>
    </source>
</evidence>
<organism evidence="2 3">
    <name type="scientific">Cryptomeria japonica</name>
    <name type="common">Japanese cedar</name>
    <name type="synonym">Cupressus japonica</name>
    <dbReference type="NCBI Taxonomy" id="3369"/>
    <lineage>
        <taxon>Eukaryota</taxon>
        <taxon>Viridiplantae</taxon>
        <taxon>Streptophyta</taxon>
        <taxon>Embryophyta</taxon>
        <taxon>Tracheophyta</taxon>
        <taxon>Spermatophyta</taxon>
        <taxon>Pinopsida</taxon>
        <taxon>Pinidae</taxon>
        <taxon>Conifers II</taxon>
        <taxon>Cupressales</taxon>
        <taxon>Cupressaceae</taxon>
        <taxon>Cryptomeria</taxon>
    </lineage>
</organism>
<feature type="region of interest" description="Disordered" evidence="1">
    <location>
        <begin position="58"/>
        <end position="91"/>
    </location>
</feature>
<dbReference type="Proteomes" id="UP001234787">
    <property type="component" value="Unassembled WGS sequence"/>
</dbReference>
<evidence type="ECO:0000313" key="2">
    <source>
        <dbReference type="EMBL" id="GLJ56350.1"/>
    </source>
</evidence>
<dbReference type="EMBL" id="BSEH01000020">
    <property type="protein sequence ID" value="GLJ56350.1"/>
    <property type="molecule type" value="Genomic_DNA"/>
</dbReference>
<proteinExistence type="predicted"/>
<keyword evidence="3" id="KW-1185">Reference proteome</keyword>
<reference evidence="2" key="1">
    <citation type="submission" date="2022-12" db="EMBL/GenBank/DDBJ databases">
        <title>Chromosome-Level Genome Assembly of Japanese Cedar (Cryptomeriajaponica D. Don).</title>
        <authorList>
            <person name="Fujino T."/>
            <person name="Yamaguchi K."/>
            <person name="Yokoyama T."/>
            <person name="Hamanaka T."/>
            <person name="Harazono Y."/>
            <person name="Kamada H."/>
            <person name="Kobayashi W."/>
            <person name="Ujino-Ihara T."/>
            <person name="Uchiyama K."/>
            <person name="Matsumoto A."/>
            <person name="Izuno A."/>
            <person name="Tsumura Y."/>
            <person name="Toyoda A."/>
            <person name="Shigenobu S."/>
            <person name="Moriguchi Y."/>
            <person name="Ueno S."/>
            <person name="Kasahara M."/>
        </authorList>
    </citation>
    <scope>NUCLEOTIDE SEQUENCE</scope>
</reference>
<comment type="caution">
    <text evidence="2">The sequence shown here is derived from an EMBL/GenBank/DDBJ whole genome shotgun (WGS) entry which is preliminary data.</text>
</comment>
<evidence type="ECO:0000256" key="1">
    <source>
        <dbReference type="SAM" id="MobiDB-lite"/>
    </source>
</evidence>